<dbReference type="Proteomes" id="UP001370758">
    <property type="component" value="Unassembled WGS sequence"/>
</dbReference>
<gene>
    <name evidence="1" type="ORF">TWF481_006837</name>
</gene>
<sequence>MTTDPNHPPNLTSLVLIPPILDCIVTYLHTLDLLSWSSTSRTIKANLQSSHAAWRAISFHTPTRPLSPHNNATSVFASTLVARGSYVTPRTISIDHGSYTLGSNAEKGKYLSIDTTLTVLARLLPLAMYTSIDLSRTLADKYLLRDLVDNCVSLEYLTVEECPKIRVADIVVGLYGVEKKAVKGLGREGGVSLVAEVMGRTRVCAGGEGKGGGLISRLTHVHAKEVRDGLYRLNEMRDGVRGEIVRVMSRMEDVYEYPDLPEAIEKKVVRLKEIKTDLKLHRSSYGGSGWLERLAYSQGDYLWVLCWLLGVKLICADEV</sequence>
<evidence type="ECO:0000313" key="1">
    <source>
        <dbReference type="EMBL" id="KAK6504903.1"/>
    </source>
</evidence>
<keyword evidence="2" id="KW-1185">Reference proteome</keyword>
<evidence type="ECO:0008006" key="3">
    <source>
        <dbReference type="Google" id="ProtNLM"/>
    </source>
</evidence>
<protein>
    <recommendedName>
        <fullName evidence="3">F-box domain-containing protein</fullName>
    </recommendedName>
</protein>
<comment type="caution">
    <text evidence="1">The sequence shown here is derived from an EMBL/GenBank/DDBJ whole genome shotgun (WGS) entry which is preliminary data.</text>
</comment>
<dbReference type="AlphaFoldDB" id="A0AAV9WBC2"/>
<name>A0AAV9WBC2_9PEZI</name>
<proteinExistence type="predicted"/>
<evidence type="ECO:0000313" key="2">
    <source>
        <dbReference type="Proteomes" id="UP001370758"/>
    </source>
</evidence>
<accession>A0AAV9WBC2</accession>
<organism evidence="1 2">
    <name type="scientific">Arthrobotrys musiformis</name>
    <dbReference type="NCBI Taxonomy" id="47236"/>
    <lineage>
        <taxon>Eukaryota</taxon>
        <taxon>Fungi</taxon>
        <taxon>Dikarya</taxon>
        <taxon>Ascomycota</taxon>
        <taxon>Pezizomycotina</taxon>
        <taxon>Orbiliomycetes</taxon>
        <taxon>Orbiliales</taxon>
        <taxon>Orbiliaceae</taxon>
        <taxon>Arthrobotrys</taxon>
    </lineage>
</organism>
<dbReference type="EMBL" id="JAVHJL010000004">
    <property type="protein sequence ID" value="KAK6504903.1"/>
    <property type="molecule type" value="Genomic_DNA"/>
</dbReference>
<reference evidence="1 2" key="1">
    <citation type="submission" date="2023-08" db="EMBL/GenBank/DDBJ databases">
        <authorList>
            <person name="Palmer J.M."/>
        </authorList>
    </citation>
    <scope>NUCLEOTIDE SEQUENCE [LARGE SCALE GENOMIC DNA]</scope>
    <source>
        <strain evidence="1 2">TWF481</strain>
    </source>
</reference>